<sequence length="421" mass="44437">MASFLRSGGIYVGAAAMNAIIPFLALPPLVRTLGPEEFGKVGVYLALINIATVVAGLSVHGIISVVHFRDGAHAVPAYVRGALRTVALTGFPLLLGCLLFAPLLERLTGLAAGWVWTIALVACAQFIVSLSMAIFQAREQPLRYATLQVGVTAGWAALSILLVCSAGMDWVGRALGQLIATMVVALGALYLLHREGMLSASTGTAPLSALLRFGLPLVPHSIAGAIMAGADRLLLSSIGTTEMAGQYFAAFQISAVITVGAAAINQAWVPWIYRRLASPSRESAVEIVRATFALNAALLLAALVLALAAPWIIKLVAGEHYAEAVPVLRWLAPAAAFSGMYYFVTNYLFYTGKTGVLSTITFFTAALQVGLLLVCVPRWGISGAGFSTLAAAMVYWMATWFAAHQVSPMPWMNAFRKGPSA</sequence>
<evidence type="ECO:0000256" key="4">
    <source>
        <dbReference type="ARBA" id="ARBA00022989"/>
    </source>
</evidence>
<evidence type="ECO:0000256" key="3">
    <source>
        <dbReference type="ARBA" id="ARBA00022692"/>
    </source>
</evidence>
<feature type="transmembrane region" description="Helical" evidence="6">
    <location>
        <begin position="147"/>
        <end position="168"/>
    </location>
</feature>
<dbReference type="InterPro" id="IPR050833">
    <property type="entry name" value="Poly_Biosynth_Transport"/>
</dbReference>
<dbReference type="EMBL" id="SNXE01000007">
    <property type="protein sequence ID" value="TDP07596.1"/>
    <property type="molecule type" value="Genomic_DNA"/>
</dbReference>
<feature type="transmembrane region" description="Helical" evidence="6">
    <location>
        <begin position="42"/>
        <end position="69"/>
    </location>
</feature>
<organism evidence="7 8">
    <name type="scientific">Roseateles asaccharophilus</name>
    <dbReference type="NCBI Taxonomy" id="582607"/>
    <lineage>
        <taxon>Bacteria</taxon>
        <taxon>Pseudomonadati</taxon>
        <taxon>Pseudomonadota</taxon>
        <taxon>Betaproteobacteria</taxon>
        <taxon>Burkholderiales</taxon>
        <taxon>Sphaerotilaceae</taxon>
        <taxon>Roseateles</taxon>
    </lineage>
</organism>
<feature type="transmembrane region" description="Helical" evidence="6">
    <location>
        <begin position="247"/>
        <end position="271"/>
    </location>
</feature>
<keyword evidence="8" id="KW-1185">Reference proteome</keyword>
<dbReference type="OrthoDB" id="8684639at2"/>
<comment type="caution">
    <text evidence="7">The sequence shown here is derived from an EMBL/GenBank/DDBJ whole genome shotgun (WGS) entry which is preliminary data.</text>
</comment>
<keyword evidence="5 6" id="KW-0472">Membrane</keyword>
<gene>
    <name evidence="7" type="ORF">DFR39_107129</name>
</gene>
<evidence type="ECO:0000313" key="8">
    <source>
        <dbReference type="Proteomes" id="UP000295357"/>
    </source>
</evidence>
<accession>A0A4R6MZ45</accession>
<keyword evidence="2" id="KW-1003">Cell membrane</keyword>
<dbReference type="RefSeq" id="WP_133604399.1">
    <property type="nucleotide sequence ID" value="NZ_JAUFPJ010000008.1"/>
</dbReference>
<feature type="transmembrane region" description="Helical" evidence="6">
    <location>
        <begin position="325"/>
        <end position="344"/>
    </location>
</feature>
<dbReference type="InterPro" id="IPR002797">
    <property type="entry name" value="Polysacc_synth"/>
</dbReference>
<dbReference type="GO" id="GO:0005886">
    <property type="term" value="C:plasma membrane"/>
    <property type="evidence" value="ECO:0007669"/>
    <property type="project" value="UniProtKB-SubCell"/>
</dbReference>
<feature type="transmembrane region" description="Helical" evidence="6">
    <location>
        <begin position="356"/>
        <end position="379"/>
    </location>
</feature>
<keyword evidence="4 6" id="KW-1133">Transmembrane helix</keyword>
<evidence type="ECO:0000313" key="7">
    <source>
        <dbReference type="EMBL" id="TDP07596.1"/>
    </source>
</evidence>
<dbReference type="Pfam" id="PF01943">
    <property type="entry name" value="Polysacc_synt"/>
    <property type="match status" value="1"/>
</dbReference>
<dbReference type="Proteomes" id="UP000295357">
    <property type="component" value="Unassembled WGS sequence"/>
</dbReference>
<keyword evidence="3 6" id="KW-0812">Transmembrane</keyword>
<proteinExistence type="predicted"/>
<reference evidence="7 8" key="1">
    <citation type="submission" date="2019-03" db="EMBL/GenBank/DDBJ databases">
        <title>Genomic Encyclopedia of Type Strains, Phase IV (KMG-IV): sequencing the most valuable type-strain genomes for metagenomic binning, comparative biology and taxonomic classification.</title>
        <authorList>
            <person name="Goeker M."/>
        </authorList>
    </citation>
    <scope>NUCLEOTIDE SEQUENCE [LARGE SCALE GENOMIC DNA]</scope>
    <source>
        <strain evidence="7 8">DSM 25082</strain>
    </source>
</reference>
<feature type="transmembrane region" description="Helical" evidence="6">
    <location>
        <begin position="292"/>
        <end position="313"/>
    </location>
</feature>
<evidence type="ECO:0000256" key="1">
    <source>
        <dbReference type="ARBA" id="ARBA00004651"/>
    </source>
</evidence>
<feature type="transmembrane region" description="Helical" evidence="6">
    <location>
        <begin position="81"/>
        <end position="101"/>
    </location>
</feature>
<feature type="transmembrane region" description="Helical" evidence="6">
    <location>
        <begin position="174"/>
        <end position="192"/>
    </location>
</feature>
<feature type="transmembrane region" description="Helical" evidence="6">
    <location>
        <begin position="113"/>
        <end position="135"/>
    </location>
</feature>
<evidence type="ECO:0000256" key="6">
    <source>
        <dbReference type="SAM" id="Phobius"/>
    </source>
</evidence>
<feature type="transmembrane region" description="Helical" evidence="6">
    <location>
        <begin position="9"/>
        <end position="30"/>
    </location>
</feature>
<comment type="subcellular location">
    <subcellularLocation>
        <location evidence="1">Cell membrane</location>
        <topology evidence="1">Multi-pass membrane protein</topology>
    </subcellularLocation>
</comment>
<protein>
    <submittedName>
        <fullName evidence="7">O-antigen/teichoic acid export membrane protein</fullName>
    </submittedName>
</protein>
<dbReference type="PANTHER" id="PTHR30250:SF11">
    <property type="entry name" value="O-ANTIGEN TRANSPORTER-RELATED"/>
    <property type="match status" value="1"/>
</dbReference>
<dbReference type="PANTHER" id="PTHR30250">
    <property type="entry name" value="PST FAMILY PREDICTED COLANIC ACID TRANSPORTER"/>
    <property type="match status" value="1"/>
</dbReference>
<evidence type="ECO:0000256" key="5">
    <source>
        <dbReference type="ARBA" id="ARBA00023136"/>
    </source>
</evidence>
<feature type="transmembrane region" description="Helical" evidence="6">
    <location>
        <begin position="385"/>
        <end position="403"/>
    </location>
</feature>
<feature type="transmembrane region" description="Helical" evidence="6">
    <location>
        <begin position="213"/>
        <end position="235"/>
    </location>
</feature>
<evidence type="ECO:0000256" key="2">
    <source>
        <dbReference type="ARBA" id="ARBA00022475"/>
    </source>
</evidence>
<name>A0A4R6MZ45_9BURK</name>
<dbReference type="AlphaFoldDB" id="A0A4R6MZ45"/>